<evidence type="ECO:0000256" key="1">
    <source>
        <dbReference type="SAM" id="MobiDB-lite"/>
    </source>
</evidence>
<dbReference type="GeneID" id="89995060"/>
<evidence type="ECO:0000313" key="2">
    <source>
        <dbReference type="EMBL" id="KAK5947461.1"/>
    </source>
</evidence>
<dbReference type="EMBL" id="JAVHJV010000001">
    <property type="protein sequence ID" value="KAK5947461.1"/>
    <property type="molecule type" value="Genomic_DNA"/>
</dbReference>
<dbReference type="Proteomes" id="UP001334248">
    <property type="component" value="Unassembled WGS sequence"/>
</dbReference>
<keyword evidence="3" id="KW-1185">Reference proteome</keyword>
<feature type="compositionally biased region" description="Polar residues" evidence="1">
    <location>
        <begin position="80"/>
        <end position="96"/>
    </location>
</feature>
<reference evidence="2 3" key="1">
    <citation type="journal article" date="2023" name="Res Sq">
        <title>Genomic and morphological characterization of Knufia obscura isolated from the Mars 2020 spacecraft assembly facility.</title>
        <authorList>
            <person name="Chander A.M."/>
            <person name="Teixeira M.M."/>
            <person name="Singh N.K."/>
            <person name="Williams M.P."/>
            <person name="Parker C.W."/>
            <person name="Leo P."/>
            <person name="Stajich J.E."/>
            <person name="Torok T."/>
            <person name="Tighe S."/>
            <person name="Mason C.E."/>
            <person name="Venkateswaran K."/>
        </authorList>
    </citation>
    <scope>NUCLEOTIDE SEQUENCE [LARGE SCALE GENOMIC DNA]</scope>
    <source>
        <strain evidence="2 3">CCFEE 5817</strain>
    </source>
</reference>
<dbReference type="RefSeq" id="XP_064735551.1">
    <property type="nucleotide sequence ID" value="XM_064870054.1"/>
</dbReference>
<name>A0ABR0S3T3_9EURO</name>
<accession>A0ABR0S3T3</accession>
<sequence length="144" mass="14957">MSGAFTMPHSLTGGAGYKANPSYDEFLRKHSGFYRRHSAASNAQEGDRRASQASIDALAAQAVQNVEAENVAGRKGSVGGTLQNASGGAATVNSRKGSVVVASDSDRRDSLVGMEATAGTTMDQGRRGSTSLAGDLYRKMKGEK</sequence>
<gene>
    <name evidence="2" type="ORF">PMZ80_001611</name>
</gene>
<feature type="compositionally biased region" description="Polar residues" evidence="1">
    <location>
        <begin position="118"/>
        <end position="132"/>
    </location>
</feature>
<comment type="caution">
    <text evidence="2">The sequence shown here is derived from an EMBL/GenBank/DDBJ whole genome shotgun (WGS) entry which is preliminary data.</text>
</comment>
<protein>
    <submittedName>
        <fullName evidence="2">Uncharacterized protein</fullName>
    </submittedName>
</protein>
<proteinExistence type="predicted"/>
<organism evidence="2 3">
    <name type="scientific">Knufia obscura</name>
    <dbReference type="NCBI Taxonomy" id="1635080"/>
    <lineage>
        <taxon>Eukaryota</taxon>
        <taxon>Fungi</taxon>
        <taxon>Dikarya</taxon>
        <taxon>Ascomycota</taxon>
        <taxon>Pezizomycotina</taxon>
        <taxon>Eurotiomycetes</taxon>
        <taxon>Chaetothyriomycetidae</taxon>
        <taxon>Chaetothyriales</taxon>
        <taxon>Trichomeriaceae</taxon>
        <taxon>Knufia</taxon>
    </lineage>
</organism>
<feature type="region of interest" description="Disordered" evidence="1">
    <location>
        <begin position="75"/>
        <end position="144"/>
    </location>
</feature>
<evidence type="ECO:0000313" key="3">
    <source>
        <dbReference type="Proteomes" id="UP001334248"/>
    </source>
</evidence>